<dbReference type="PANTHER" id="PTHR47963">
    <property type="entry name" value="DEAD-BOX ATP-DEPENDENT RNA HELICASE 47, MITOCHONDRIAL"/>
    <property type="match status" value="1"/>
</dbReference>
<evidence type="ECO:0000256" key="4">
    <source>
        <dbReference type="ARBA" id="ARBA00022806"/>
    </source>
</evidence>
<dbReference type="Pfam" id="PF00271">
    <property type="entry name" value="Helicase_C"/>
    <property type="match status" value="1"/>
</dbReference>
<feature type="short sequence motif" description="Q motif" evidence="6">
    <location>
        <begin position="12"/>
        <end position="40"/>
    </location>
</feature>
<dbReference type="GO" id="GO:0005524">
    <property type="term" value="F:ATP binding"/>
    <property type="evidence" value="ECO:0007669"/>
    <property type="project" value="UniProtKB-KW"/>
</dbReference>
<evidence type="ECO:0000256" key="2">
    <source>
        <dbReference type="ARBA" id="ARBA00022741"/>
    </source>
</evidence>
<dbReference type="InterPro" id="IPR012677">
    <property type="entry name" value="Nucleotide-bd_a/b_plait_sf"/>
</dbReference>
<evidence type="ECO:0000256" key="6">
    <source>
        <dbReference type="PROSITE-ProRule" id="PRU00552"/>
    </source>
</evidence>
<keyword evidence="5 7" id="KW-0067">ATP-binding</keyword>
<dbReference type="Gene3D" id="3.30.70.330">
    <property type="match status" value="1"/>
</dbReference>
<dbReference type="Pfam" id="PF03880">
    <property type="entry name" value="DbpA"/>
    <property type="match status" value="1"/>
</dbReference>
<evidence type="ECO:0000256" key="5">
    <source>
        <dbReference type="ARBA" id="ARBA00022840"/>
    </source>
</evidence>
<dbReference type="InterPro" id="IPR014001">
    <property type="entry name" value="Helicase_ATP-bd"/>
</dbReference>
<dbReference type="SUPFAM" id="SSF52540">
    <property type="entry name" value="P-loop containing nucleoside triphosphate hydrolases"/>
    <property type="match status" value="1"/>
</dbReference>
<keyword evidence="3 7" id="KW-0378">Hydrolase</keyword>
<dbReference type="CDD" id="cd12252">
    <property type="entry name" value="RRM_DbpA"/>
    <property type="match status" value="1"/>
</dbReference>
<dbReference type="SMART" id="SM00490">
    <property type="entry name" value="HELICc"/>
    <property type="match status" value="1"/>
</dbReference>
<dbReference type="PROSITE" id="PS51195">
    <property type="entry name" value="Q_MOTIF"/>
    <property type="match status" value="1"/>
</dbReference>
<dbReference type="Gene3D" id="3.40.50.300">
    <property type="entry name" value="P-loop containing nucleotide triphosphate hydrolases"/>
    <property type="match status" value="2"/>
</dbReference>
<dbReference type="InterPro" id="IPR050547">
    <property type="entry name" value="DEAD_box_RNA_helicases"/>
</dbReference>
<evidence type="ECO:0000256" key="1">
    <source>
        <dbReference type="ARBA" id="ARBA00012552"/>
    </source>
</evidence>
<dbReference type="InterPro" id="IPR027417">
    <property type="entry name" value="P-loop_NTPase"/>
</dbReference>
<gene>
    <name evidence="12" type="ORF">N47_G40430</name>
</gene>
<dbReference type="GO" id="GO:0003724">
    <property type="term" value="F:RNA helicase activity"/>
    <property type="evidence" value="ECO:0007669"/>
    <property type="project" value="UniProtKB-EC"/>
</dbReference>
<evidence type="ECO:0000313" key="12">
    <source>
        <dbReference type="EMBL" id="CBX28719.1"/>
    </source>
</evidence>
<feature type="domain" description="Helicase C-terminal" evidence="10">
    <location>
        <begin position="217"/>
        <end position="386"/>
    </location>
</feature>
<dbReference type="InterPro" id="IPR000629">
    <property type="entry name" value="RNA-helicase_DEAD-box_CS"/>
</dbReference>
<feature type="domain" description="DEAD-box RNA helicase Q" evidence="11">
    <location>
        <begin position="12"/>
        <end position="40"/>
    </location>
</feature>
<name>E1YDS5_9BACT</name>
<dbReference type="PROSITE" id="PS51194">
    <property type="entry name" value="HELICASE_CTER"/>
    <property type="match status" value="1"/>
</dbReference>
<dbReference type="InterPro" id="IPR044742">
    <property type="entry name" value="DEAD/DEAH_RhlB"/>
</dbReference>
<dbReference type="EC" id="3.6.4.13" evidence="1"/>
<dbReference type="InterPro" id="IPR011545">
    <property type="entry name" value="DEAD/DEAH_box_helicase_dom"/>
</dbReference>
<comment type="similarity">
    <text evidence="7">Belongs to the DEAD box helicase family.</text>
</comment>
<dbReference type="PANTHER" id="PTHR47963:SF8">
    <property type="entry name" value="ATP-DEPENDENT RNA HELICASE DEAD"/>
    <property type="match status" value="1"/>
</dbReference>
<dbReference type="CDD" id="cd18787">
    <property type="entry name" value="SF2_C_DEAD"/>
    <property type="match status" value="1"/>
</dbReference>
<protein>
    <recommendedName>
        <fullName evidence="1">RNA helicase</fullName>
        <ecNumber evidence="1">3.6.4.13</ecNumber>
    </recommendedName>
</protein>
<dbReference type="CDD" id="cd00268">
    <property type="entry name" value="DEADc"/>
    <property type="match status" value="1"/>
</dbReference>
<reference evidence="12" key="1">
    <citation type="journal article" date="2011" name="Environ. Microbiol.">
        <title>Genomic insights into the metabolic potential of the polycyclic aromatic hydrocarbon degrading sulfate-reducing Deltaproteobacterium N47.</title>
        <authorList>
            <person name="Bergmann F."/>
            <person name="Selesi D."/>
            <person name="Weinmaier T."/>
            <person name="Tischler P."/>
            <person name="Rattei T."/>
            <person name="Meckenstock R.U."/>
        </authorList>
    </citation>
    <scope>NUCLEOTIDE SEQUENCE</scope>
</reference>
<feature type="domain" description="Helicase ATP-binding" evidence="9">
    <location>
        <begin position="44"/>
        <end position="214"/>
    </location>
</feature>
<dbReference type="Pfam" id="PF00270">
    <property type="entry name" value="DEAD"/>
    <property type="match status" value="1"/>
</dbReference>
<dbReference type="PROSITE" id="PS51192">
    <property type="entry name" value="HELICASE_ATP_BIND_1"/>
    <property type="match status" value="1"/>
</dbReference>
<evidence type="ECO:0000256" key="3">
    <source>
        <dbReference type="ARBA" id="ARBA00022801"/>
    </source>
</evidence>
<dbReference type="InterPro" id="IPR014014">
    <property type="entry name" value="RNA_helicase_DEAD_Q_motif"/>
</dbReference>
<feature type="region of interest" description="Disordered" evidence="8">
    <location>
        <begin position="529"/>
        <end position="548"/>
    </location>
</feature>
<dbReference type="GO" id="GO:0003723">
    <property type="term" value="F:RNA binding"/>
    <property type="evidence" value="ECO:0007669"/>
    <property type="project" value="TreeGrafter"/>
</dbReference>
<dbReference type="InterPro" id="IPR005580">
    <property type="entry name" value="DbpA/CsdA_RNA-bd_dom"/>
</dbReference>
<dbReference type="GO" id="GO:0016787">
    <property type="term" value="F:hydrolase activity"/>
    <property type="evidence" value="ECO:0007669"/>
    <property type="project" value="UniProtKB-KW"/>
</dbReference>
<proteinExistence type="inferred from homology"/>
<dbReference type="PROSITE" id="PS00039">
    <property type="entry name" value="DEAD_ATP_HELICASE"/>
    <property type="match status" value="1"/>
</dbReference>
<dbReference type="InterPro" id="IPR001650">
    <property type="entry name" value="Helicase_C-like"/>
</dbReference>
<keyword evidence="2 7" id="KW-0547">Nucleotide-binding</keyword>
<organism evidence="12">
    <name type="scientific">uncultured Desulfobacterium sp</name>
    <dbReference type="NCBI Taxonomy" id="201089"/>
    <lineage>
        <taxon>Bacteria</taxon>
        <taxon>Pseudomonadati</taxon>
        <taxon>Thermodesulfobacteriota</taxon>
        <taxon>Desulfobacteria</taxon>
        <taxon>Desulfobacterales</taxon>
        <taxon>Desulfobacteriaceae</taxon>
        <taxon>Desulfobacterium</taxon>
        <taxon>environmental samples</taxon>
    </lineage>
</organism>
<evidence type="ECO:0000256" key="7">
    <source>
        <dbReference type="RuleBase" id="RU000492"/>
    </source>
</evidence>
<keyword evidence="4 7" id="KW-0347">Helicase</keyword>
<sequence length="548" mass="61848">MLKKREKMADKKTFKDLGLSAKVLDAINKKGFEEPTAIQVMTIPVMQRDDTNIIVQAQTGTGKTAAFGLPLVEMVSTGSSMVQALILVPTRELAIQVSEEINSLRGNKDIVIAPIYGGQSIDQQLRRLQKGVHIVVGTPGRVIDHLNRKTLKLEKIEHLILDEADEMLNMGFIEDIEEIMKHTNPDKRTLLFSATIPQRIKDLAHKYMKGYEFLKVKKEQLTTNLTEQIYFEVKAHDKFEALCRIIDIKDGFYGLIFCRTKSDVDSVATHLMDRGYDAEAIHGDISQAQRERTLEKFKKQRVNILVATDVAARGIDVNNLTHVINYSLPHDTEAYVHRIGRTGRAGNVGTAITFITPSEYKGLMFIQRNAKTDIKKSKVPKVKDIIKAKKKKIYDDLTTILKEEIDTAYLSWAVRMLEDNKPEEILAAVLNYCFEEELNPDAYGEIEEIGAKVKQQLNKQGKARLFVALGKQDKTSPRKLVELIGSKSSVKSKDISEIQIMDKFSFITVPFEKAEIIVASFKEKGRKPLISHAKKDGKSTYKDKGARN</sequence>
<feature type="compositionally biased region" description="Basic and acidic residues" evidence="8">
    <location>
        <begin position="533"/>
        <end position="548"/>
    </location>
</feature>
<evidence type="ECO:0000259" key="9">
    <source>
        <dbReference type="PROSITE" id="PS51192"/>
    </source>
</evidence>
<evidence type="ECO:0000259" key="10">
    <source>
        <dbReference type="PROSITE" id="PS51194"/>
    </source>
</evidence>
<evidence type="ECO:0000259" key="11">
    <source>
        <dbReference type="PROSITE" id="PS51195"/>
    </source>
</evidence>
<dbReference type="SMART" id="SM00487">
    <property type="entry name" value="DEXDc"/>
    <property type="match status" value="1"/>
</dbReference>
<dbReference type="EMBL" id="FR695868">
    <property type="protein sequence ID" value="CBX28719.1"/>
    <property type="molecule type" value="Genomic_DNA"/>
</dbReference>
<accession>E1YDS5</accession>
<evidence type="ECO:0000256" key="8">
    <source>
        <dbReference type="SAM" id="MobiDB-lite"/>
    </source>
</evidence>
<dbReference type="AlphaFoldDB" id="E1YDS5"/>